<dbReference type="EMBL" id="JAGGLI010000036">
    <property type="protein sequence ID" value="MBP2028682.1"/>
    <property type="molecule type" value="Genomic_DNA"/>
</dbReference>
<dbReference type="InterPro" id="IPR036582">
    <property type="entry name" value="Mao_N_sf"/>
</dbReference>
<proteinExistence type="predicted"/>
<dbReference type="InterPro" id="IPR012854">
    <property type="entry name" value="Cu_amine_oxidase-like_N"/>
</dbReference>
<gene>
    <name evidence="2" type="ORF">J2Z35_002512</name>
</gene>
<evidence type="ECO:0000313" key="2">
    <source>
        <dbReference type="EMBL" id="MBP2028682.1"/>
    </source>
</evidence>
<evidence type="ECO:0000313" key="3">
    <source>
        <dbReference type="Proteomes" id="UP001314903"/>
    </source>
</evidence>
<dbReference type="Pfam" id="PF07833">
    <property type="entry name" value="Cu_amine_oxidN1"/>
    <property type="match status" value="1"/>
</dbReference>
<dbReference type="SUPFAM" id="SSF55383">
    <property type="entry name" value="Copper amine oxidase, domain N"/>
    <property type="match status" value="1"/>
</dbReference>
<name>A0ABS4KLL7_9FIRM</name>
<dbReference type="Gene3D" id="3.30.457.10">
    <property type="entry name" value="Copper amine oxidase-like, N-terminal domain"/>
    <property type="match status" value="1"/>
</dbReference>
<dbReference type="Proteomes" id="UP001314903">
    <property type="component" value="Unassembled WGS sequence"/>
</dbReference>
<organism evidence="2 3">
    <name type="scientific">Acetoanaerobium pronyense</name>
    <dbReference type="NCBI Taxonomy" id="1482736"/>
    <lineage>
        <taxon>Bacteria</taxon>
        <taxon>Bacillati</taxon>
        <taxon>Bacillota</taxon>
        <taxon>Clostridia</taxon>
        <taxon>Peptostreptococcales</taxon>
        <taxon>Filifactoraceae</taxon>
        <taxon>Acetoanaerobium</taxon>
    </lineage>
</organism>
<keyword evidence="3" id="KW-1185">Reference proteome</keyword>
<sequence length="399" mass="44235">MKCKYLFKKKLGFVLTTLLVGNLLGSIGYGENKTPTVYFKIGQSSYFIDTTEKSMDSQALVHNGRTMVPMRYAAEAFGGEVKWNSSTKTATIVFKDKTLVIPVEQNTIFINENKLEMDTKPLVLQGRTMLPVAYIAKALNLETAWDKNTQTVKIGEFSKVVSKDEIDMVENISQQEGRKVVYASPLTELNHGSRYSLNARSGSQKIETRFGFHTYGANSQAEYDRVVNKAIGVRDMLDKGTADAGGWSGAKLVQDYQNGRLTPTRMAELEKSLNKGILMSDVKTVERVMSASMVIRHLRPDAVKQLDEGISDESGAACIFYGQGDCNATAYMMQVAFDVYGFNTRIAYSTTHAWAEFEIDGQWYSIEDMGSKGGTAGKYSQAFRGVLISPTNSKSPNRN</sequence>
<comment type="caution">
    <text evidence="2">The sequence shown here is derived from an EMBL/GenBank/DDBJ whole genome shotgun (WGS) entry which is preliminary data.</text>
</comment>
<reference evidence="2 3" key="1">
    <citation type="submission" date="2021-03" db="EMBL/GenBank/DDBJ databases">
        <title>Genomic Encyclopedia of Type Strains, Phase IV (KMG-IV): sequencing the most valuable type-strain genomes for metagenomic binning, comparative biology and taxonomic classification.</title>
        <authorList>
            <person name="Goeker M."/>
        </authorList>
    </citation>
    <scope>NUCLEOTIDE SEQUENCE [LARGE SCALE GENOMIC DNA]</scope>
    <source>
        <strain evidence="2 3">DSM 27512</strain>
    </source>
</reference>
<evidence type="ECO:0000259" key="1">
    <source>
        <dbReference type="Pfam" id="PF07833"/>
    </source>
</evidence>
<accession>A0ABS4KLL7</accession>
<protein>
    <recommendedName>
        <fullName evidence="1">Copper amine oxidase-like N-terminal domain-containing protein</fullName>
    </recommendedName>
</protein>
<dbReference type="RefSeq" id="WP_209661741.1">
    <property type="nucleotide sequence ID" value="NZ_JAGGLI010000036.1"/>
</dbReference>
<feature type="domain" description="Copper amine oxidase-like N-terminal" evidence="1">
    <location>
        <begin position="48"/>
        <end position="154"/>
    </location>
</feature>